<dbReference type="Pfam" id="PF05130">
    <property type="entry name" value="FlgN"/>
    <property type="match status" value="1"/>
</dbReference>
<keyword evidence="2" id="KW-0969">Cilium</keyword>
<dbReference type="Proteomes" id="UP000306888">
    <property type="component" value="Unassembled WGS sequence"/>
</dbReference>
<dbReference type="EMBL" id="SRYR01000001">
    <property type="protein sequence ID" value="TGY43774.1"/>
    <property type="molecule type" value="Genomic_DNA"/>
</dbReference>
<evidence type="ECO:0000313" key="3">
    <source>
        <dbReference type="Proteomes" id="UP000306888"/>
    </source>
</evidence>
<reference evidence="2 3" key="1">
    <citation type="submission" date="2019-04" db="EMBL/GenBank/DDBJ databases">
        <title>Microbes associate with the intestines of laboratory mice.</title>
        <authorList>
            <person name="Navarre W."/>
            <person name="Wong E."/>
            <person name="Huang K."/>
            <person name="Tropini C."/>
            <person name="Ng K."/>
            <person name="Yu B."/>
        </authorList>
    </citation>
    <scope>NUCLEOTIDE SEQUENCE [LARGE SCALE GENOMIC DNA]</scope>
    <source>
        <strain evidence="2 3">NM50_B9-20</strain>
    </source>
</reference>
<keyword evidence="2" id="KW-0966">Cell projection</keyword>
<accession>A0A4S2DRF9</accession>
<proteinExistence type="predicted"/>
<dbReference type="Gene3D" id="1.20.58.300">
    <property type="entry name" value="FlgN-like"/>
    <property type="match status" value="1"/>
</dbReference>
<protein>
    <submittedName>
        <fullName evidence="2">Flagellar protein FlgN</fullName>
    </submittedName>
</protein>
<name>A0A4S2DRF9_9CLOT</name>
<gene>
    <name evidence="2" type="ORF">E5347_02860</name>
</gene>
<dbReference type="InterPro" id="IPR036679">
    <property type="entry name" value="FlgN-like_sf"/>
</dbReference>
<dbReference type="InterPro" id="IPR007809">
    <property type="entry name" value="FlgN-like"/>
</dbReference>
<dbReference type="OrthoDB" id="1755640at2"/>
<keyword evidence="1" id="KW-1005">Bacterial flagellum biogenesis</keyword>
<sequence length="136" mass="15952">MMSSLKEILIVEGKRLEELLVLLDKQYKLILNKDVFNMEAITEEIQLKNKEVAEAEVQRRKFLGDTSIREYVNNSKDSELDEVYRAMQRLLNELILQKDTNELLIKQQLAFTNKLLNIMNPKKDAATYNSYGNIKR</sequence>
<evidence type="ECO:0000313" key="2">
    <source>
        <dbReference type="EMBL" id="TGY43774.1"/>
    </source>
</evidence>
<comment type="caution">
    <text evidence="2">The sequence shown here is derived from an EMBL/GenBank/DDBJ whole genome shotgun (WGS) entry which is preliminary data.</text>
</comment>
<dbReference type="GO" id="GO:0044780">
    <property type="term" value="P:bacterial-type flagellum assembly"/>
    <property type="evidence" value="ECO:0007669"/>
    <property type="project" value="InterPro"/>
</dbReference>
<organism evidence="2 3">
    <name type="scientific">Clostridium sartagoforme</name>
    <dbReference type="NCBI Taxonomy" id="84031"/>
    <lineage>
        <taxon>Bacteria</taxon>
        <taxon>Bacillati</taxon>
        <taxon>Bacillota</taxon>
        <taxon>Clostridia</taxon>
        <taxon>Eubacteriales</taxon>
        <taxon>Clostridiaceae</taxon>
        <taxon>Clostridium</taxon>
    </lineage>
</organism>
<dbReference type="SUPFAM" id="SSF140566">
    <property type="entry name" value="FlgN-like"/>
    <property type="match status" value="1"/>
</dbReference>
<keyword evidence="2" id="KW-0282">Flagellum</keyword>
<dbReference type="AlphaFoldDB" id="A0A4S2DRF9"/>
<keyword evidence="3" id="KW-1185">Reference proteome</keyword>
<evidence type="ECO:0000256" key="1">
    <source>
        <dbReference type="ARBA" id="ARBA00022795"/>
    </source>
</evidence>